<dbReference type="PANTHER" id="PTHR21340">
    <property type="entry name" value="DIADENOSINE 5,5-P1,P4-TETRAPHOSPHATE PYROPHOSPHOHYDROLASE MUTT"/>
    <property type="match status" value="1"/>
</dbReference>
<evidence type="ECO:0000313" key="4">
    <source>
        <dbReference type="Proteomes" id="UP001596501"/>
    </source>
</evidence>
<dbReference type="EMBL" id="JBHTCA010000004">
    <property type="protein sequence ID" value="MFC7408659.1"/>
    <property type="molecule type" value="Genomic_DNA"/>
</dbReference>
<organism evidence="3 4">
    <name type="scientific">Hydrogenophaga atypica</name>
    <dbReference type="NCBI Taxonomy" id="249409"/>
    <lineage>
        <taxon>Bacteria</taxon>
        <taxon>Pseudomonadati</taxon>
        <taxon>Pseudomonadota</taxon>
        <taxon>Betaproteobacteria</taxon>
        <taxon>Burkholderiales</taxon>
        <taxon>Comamonadaceae</taxon>
        <taxon>Hydrogenophaga</taxon>
    </lineage>
</organism>
<keyword evidence="1 3" id="KW-0378">Hydrolase</keyword>
<dbReference type="InterPro" id="IPR015797">
    <property type="entry name" value="NUDIX_hydrolase-like_dom_sf"/>
</dbReference>
<keyword evidence="4" id="KW-1185">Reference proteome</keyword>
<dbReference type="PANTHER" id="PTHR21340:SF0">
    <property type="entry name" value="BIS(5'-NUCLEOSYL)-TETRAPHOSPHATASE [ASYMMETRICAL]"/>
    <property type="match status" value="1"/>
</dbReference>
<dbReference type="Pfam" id="PF00293">
    <property type="entry name" value="NUDIX"/>
    <property type="match status" value="1"/>
</dbReference>
<feature type="domain" description="Nudix hydrolase" evidence="2">
    <location>
        <begin position="141"/>
        <end position="266"/>
    </location>
</feature>
<evidence type="ECO:0000313" key="3">
    <source>
        <dbReference type="EMBL" id="MFC7408659.1"/>
    </source>
</evidence>
<comment type="caution">
    <text evidence="3">The sequence shown here is derived from an EMBL/GenBank/DDBJ whole genome shotgun (WGS) entry which is preliminary data.</text>
</comment>
<dbReference type="GO" id="GO:0016787">
    <property type="term" value="F:hydrolase activity"/>
    <property type="evidence" value="ECO:0007669"/>
    <property type="project" value="UniProtKB-KW"/>
</dbReference>
<dbReference type="InterPro" id="IPR051325">
    <property type="entry name" value="Nudix_hydrolase_domain"/>
</dbReference>
<dbReference type="Proteomes" id="UP001596501">
    <property type="component" value="Unassembled WGS sequence"/>
</dbReference>
<dbReference type="SUPFAM" id="SSF55811">
    <property type="entry name" value="Nudix"/>
    <property type="match status" value="1"/>
</dbReference>
<dbReference type="InterPro" id="IPR000086">
    <property type="entry name" value="NUDIX_hydrolase_dom"/>
</dbReference>
<protein>
    <submittedName>
        <fullName evidence="3">NUDIX hydrolase</fullName>
        <ecNumber evidence="3">3.6.-.-</ecNumber>
    </submittedName>
</protein>
<dbReference type="EC" id="3.6.-.-" evidence="3"/>
<name>A0ABW2QHR6_9BURK</name>
<dbReference type="PROSITE" id="PS51462">
    <property type="entry name" value="NUDIX"/>
    <property type="match status" value="1"/>
</dbReference>
<accession>A0ABW2QHR6</accession>
<proteinExistence type="predicted"/>
<dbReference type="CDD" id="cd02883">
    <property type="entry name" value="NUDIX_Hydrolase"/>
    <property type="match status" value="1"/>
</dbReference>
<reference evidence="4" key="1">
    <citation type="journal article" date="2019" name="Int. J. Syst. Evol. Microbiol.">
        <title>The Global Catalogue of Microorganisms (GCM) 10K type strain sequencing project: providing services to taxonomists for standard genome sequencing and annotation.</title>
        <authorList>
            <consortium name="The Broad Institute Genomics Platform"/>
            <consortium name="The Broad Institute Genome Sequencing Center for Infectious Disease"/>
            <person name="Wu L."/>
            <person name="Ma J."/>
        </authorList>
    </citation>
    <scope>NUCLEOTIDE SEQUENCE [LARGE SCALE GENOMIC DNA]</scope>
    <source>
        <strain evidence="4">CGMCC 1.12371</strain>
    </source>
</reference>
<dbReference type="Gene3D" id="3.90.79.10">
    <property type="entry name" value="Nucleoside Triphosphate Pyrophosphohydrolase"/>
    <property type="match status" value="1"/>
</dbReference>
<gene>
    <name evidence="3" type="ORF">ACFQPB_07285</name>
</gene>
<sequence length="279" mass="31851">MRLTKKQKANTIWIQTPIGFFSIVAKPEDHQHDQLTIRSRIRSDLEALKLLYLPTMGSITESHKSDYQFRAKVSRFDLAQAMVNLVSSIGYSNFKNEVQTVQGKDRAKVYGKVWTQLYELQLDPDRFELDSTTAIDRMAVAAADAYGVVLVSTSGQMLLRKPSRGFGGYSWSFAKGQPNKYETPQETARRECLEETGYRCRLIGLLPQHYQGTTGTTVFFVGVPEGKQQAFGTETEKTRWVDIQEAHSLIQQTANPIGRDRDQMILCDLYRWLCARQKH</sequence>
<evidence type="ECO:0000256" key="1">
    <source>
        <dbReference type="ARBA" id="ARBA00022801"/>
    </source>
</evidence>
<evidence type="ECO:0000259" key="2">
    <source>
        <dbReference type="PROSITE" id="PS51462"/>
    </source>
</evidence>